<dbReference type="EMBL" id="MK693005">
    <property type="protein sequence ID" value="QCG76631.1"/>
    <property type="molecule type" value="Genomic_DNA"/>
</dbReference>
<proteinExistence type="predicted"/>
<reference evidence="1 2" key="1">
    <citation type="submission" date="2019-03" db="EMBL/GenBank/DDBJ databases">
        <authorList>
            <person name="Reales Gonzalez J.D."/>
            <person name="Lozano Solano D.S."/>
            <person name="Acosta Hoyos A."/>
        </authorList>
    </citation>
    <scope>NUCLEOTIDE SEQUENCE [LARGE SCALE GENOMIC DNA]</scope>
</reference>
<accession>A0A6G5S620</accession>
<dbReference type="Gene3D" id="6.10.140.1630">
    <property type="match status" value="1"/>
</dbReference>
<name>A0A6G5S620_9CAUD</name>
<organism evidence="1 2">
    <name type="scientific">Klebsiella phage KPR2</name>
    <dbReference type="NCBI Taxonomy" id="2562112"/>
    <lineage>
        <taxon>Viruses</taxon>
        <taxon>Duplodnaviria</taxon>
        <taxon>Heunggongvirae</taxon>
        <taxon>Uroviricota</taxon>
        <taxon>Caudoviricetes</taxon>
        <taxon>Autographivirales</taxon>
        <taxon>Autoscriptoviridae</taxon>
        <taxon>Slopekvirinae</taxon>
        <taxon>Drulisvirus</taxon>
        <taxon>Drulisvirus KPR2</taxon>
    </lineage>
</organism>
<evidence type="ECO:0000313" key="1">
    <source>
        <dbReference type="EMBL" id="QCG76631.1"/>
    </source>
</evidence>
<evidence type="ECO:0000313" key="2">
    <source>
        <dbReference type="Proteomes" id="UP000501262"/>
    </source>
</evidence>
<sequence length="61" mass="5888">MALVELVQVNAPVLAEATTDSIGGVLQGVAVADAADTTPEALAVTVAALLASLRASGAIAE</sequence>
<keyword evidence="2" id="KW-1185">Reference proteome</keyword>
<protein>
    <submittedName>
        <fullName evidence="1">Uncharacterized protein</fullName>
    </submittedName>
</protein>
<dbReference type="Proteomes" id="UP000501262">
    <property type="component" value="Segment"/>
</dbReference>